<dbReference type="STRING" id="1265313.HRUBRA_01448"/>
<dbReference type="Gene3D" id="3.10.620.30">
    <property type="match status" value="1"/>
</dbReference>
<dbReference type="PANTHER" id="PTHR39327:SF1">
    <property type="entry name" value="BLR5470 PROTEIN"/>
    <property type="match status" value="1"/>
</dbReference>
<organism evidence="1 2">
    <name type="scientific">Pseudohaliea rubra DSM 19751</name>
    <dbReference type="NCBI Taxonomy" id="1265313"/>
    <lineage>
        <taxon>Bacteria</taxon>
        <taxon>Pseudomonadati</taxon>
        <taxon>Pseudomonadota</taxon>
        <taxon>Gammaproteobacteria</taxon>
        <taxon>Cellvibrionales</taxon>
        <taxon>Halieaceae</taxon>
        <taxon>Pseudohaliea</taxon>
    </lineage>
</organism>
<dbReference type="AlphaFoldDB" id="A0A095VS74"/>
<reference evidence="1 2" key="1">
    <citation type="journal article" date="2014" name="Genome Announc.">
        <title>Genome Sequence of Gammaproteobacterial Pseudohaliea rubra Type Strain DSM 19751, Isolated from Coastal Seawater of the Mediterranean Sea.</title>
        <authorList>
            <person name="Spring S."/>
            <person name="Fiebig A."/>
            <person name="Riedel T."/>
            <person name="Goker M."/>
            <person name="Klenk H.P."/>
        </authorList>
    </citation>
    <scope>NUCLEOTIDE SEQUENCE [LARGE SCALE GENOMIC DNA]</scope>
    <source>
        <strain evidence="1 2">DSM 19751</strain>
    </source>
</reference>
<dbReference type="InterPro" id="IPR010319">
    <property type="entry name" value="Transglutaminase-like_Cys_pept"/>
</dbReference>
<dbReference type="RefSeq" id="WP_201771530.1">
    <property type="nucleotide sequence ID" value="NZ_KN234751.1"/>
</dbReference>
<sequence length="223" mass="24757">MIRRSWSGRGVAALLLLLAALLAESRFANREQLLATARERYGSDTAARVAQWQDALEALAGKPVADQLDGVNRFFNVQLTWRDDQTIWGQEDYWATPMEAFSRGAADCEDFSIAKYVSLLELGVPVEALRITYVRARPVGGGSPQAHMVLAYYPRPGADPLILDNLAAYVLPASRRTDLTPVFGFNTAGIWVGDKAAPASRNPTARLSRWRDLLRRMQEEGLH</sequence>
<evidence type="ECO:0000313" key="2">
    <source>
        <dbReference type="Proteomes" id="UP000029640"/>
    </source>
</evidence>
<dbReference type="Pfam" id="PF06035">
    <property type="entry name" value="Peptidase_C93"/>
    <property type="match status" value="1"/>
</dbReference>
<dbReference type="PANTHER" id="PTHR39327">
    <property type="match status" value="1"/>
</dbReference>
<keyword evidence="2" id="KW-1185">Reference proteome</keyword>
<dbReference type="eggNOG" id="COG3672">
    <property type="taxonomic scope" value="Bacteria"/>
</dbReference>
<accession>A0A095VS74</accession>
<dbReference type="EMBL" id="AUVB01000042">
    <property type="protein sequence ID" value="KGE03943.1"/>
    <property type="molecule type" value="Genomic_DNA"/>
</dbReference>
<name>A0A095VS74_9GAMM</name>
<protein>
    <submittedName>
        <fullName evidence="1">Putative transglutaminase</fullName>
    </submittedName>
</protein>
<dbReference type="HOGENOM" id="CLU_085651_0_0_6"/>
<gene>
    <name evidence="1" type="ORF">HRUBRA_01448</name>
</gene>
<proteinExistence type="predicted"/>
<dbReference type="PATRIC" id="fig|1265313.6.peg.1432"/>
<comment type="caution">
    <text evidence="1">The sequence shown here is derived from an EMBL/GenBank/DDBJ whole genome shotgun (WGS) entry which is preliminary data.</text>
</comment>
<evidence type="ECO:0000313" key="1">
    <source>
        <dbReference type="EMBL" id="KGE03943.1"/>
    </source>
</evidence>
<dbReference type="Proteomes" id="UP000029640">
    <property type="component" value="Unassembled WGS sequence"/>
</dbReference>